<name>A0ABT1LZC1_9MYCO</name>
<keyword evidence="1" id="KW-0732">Signal</keyword>
<feature type="signal peptide" evidence="1">
    <location>
        <begin position="1"/>
        <end position="23"/>
    </location>
</feature>
<reference evidence="2 3" key="1">
    <citation type="submission" date="2022-06" db="EMBL/GenBank/DDBJ databases">
        <title>Mycolicibacterium sp. CAU 1645 isolated from seawater.</title>
        <authorList>
            <person name="Kim W."/>
        </authorList>
    </citation>
    <scope>NUCLEOTIDE SEQUENCE [LARGE SCALE GENOMIC DNA]</scope>
    <source>
        <strain evidence="2 3">CAU 1645</strain>
    </source>
</reference>
<gene>
    <name evidence="2" type="ORF">NM203_04890</name>
</gene>
<evidence type="ECO:0008006" key="4">
    <source>
        <dbReference type="Google" id="ProtNLM"/>
    </source>
</evidence>
<organism evidence="2 3">
    <name type="scientific">Mycolicibacterium arenosum</name>
    <dbReference type="NCBI Taxonomy" id="2952157"/>
    <lineage>
        <taxon>Bacteria</taxon>
        <taxon>Bacillati</taxon>
        <taxon>Actinomycetota</taxon>
        <taxon>Actinomycetes</taxon>
        <taxon>Mycobacteriales</taxon>
        <taxon>Mycobacteriaceae</taxon>
        <taxon>Mycolicibacterium</taxon>
    </lineage>
</organism>
<feature type="chain" id="PRO_5045134406" description="PASTA domain-containing protein" evidence="1">
    <location>
        <begin position="24"/>
        <end position="90"/>
    </location>
</feature>
<dbReference type="RefSeq" id="WP_255058571.1">
    <property type="nucleotide sequence ID" value="NZ_JANDBD010000002.1"/>
</dbReference>
<evidence type="ECO:0000256" key="1">
    <source>
        <dbReference type="SAM" id="SignalP"/>
    </source>
</evidence>
<protein>
    <recommendedName>
        <fullName evidence="4">PASTA domain-containing protein</fullName>
    </recommendedName>
</protein>
<dbReference type="EMBL" id="JANDBD010000002">
    <property type="protein sequence ID" value="MCP9271517.1"/>
    <property type="molecule type" value="Genomic_DNA"/>
</dbReference>
<evidence type="ECO:0000313" key="3">
    <source>
        <dbReference type="Proteomes" id="UP001651690"/>
    </source>
</evidence>
<evidence type="ECO:0000313" key="2">
    <source>
        <dbReference type="EMBL" id="MCP9271517.1"/>
    </source>
</evidence>
<accession>A0ABT1LZC1</accession>
<sequence length="90" mass="9176">MRRTLLATAAATGYIFAAGFTMAAPANADPYGGQQADTVVSSLQAKGYDVQVQGDAEAPLSECTATQVSGLSGPGSTVYVTLSCDDDHDE</sequence>
<dbReference type="Proteomes" id="UP001651690">
    <property type="component" value="Unassembled WGS sequence"/>
</dbReference>
<proteinExistence type="predicted"/>
<comment type="caution">
    <text evidence="2">The sequence shown here is derived from an EMBL/GenBank/DDBJ whole genome shotgun (WGS) entry which is preliminary data.</text>
</comment>
<keyword evidence="3" id="KW-1185">Reference proteome</keyword>